<dbReference type="Pfam" id="PF01590">
    <property type="entry name" value="GAF"/>
    <property type="match status" value="1"/>
</dbReference>
<dbReference type="Proteomes" id="UP000242957">
    <property type="component" value="Unassembled WGS sequence"/>
</dbReference>
<dbReference type="SUPFAM" id="SSF55781">
    <property type="entry name" value="GAF domain-like"/>
    <property type="match status" value="1"/>
</dbReference>
<dbReference type="InterPro" id="IPR025943">
    <property type="entry name" value="Sigma_54_int_dom_ATP-bd_2"/>
</dbReference>
<keyword evidence="2" id="KW-0067">ATP-binding</keyword>
<dbReference type="EMBL" id="FNIJ01000016">
    <property type="protein sequence ID" value="SDO82181.1"/>
    <property type="molecule type" value="Genomic_DNA"/>
</dbReference>
<dbReference type="Pfam" id="PF25601">
    <property type="entry name" value="AAA_lid_14"/>
    <property type="match status" value="1"/>
</dbReference>
<dbReference type="PANTHER" id="PTHR32071:SF35">
    <property type="entry name" value="ANAEROBIC NITRIC OXIDE REDUCTASE TRANSCRIPTION REGULATOR NORR"/>
    <property type="match status" value="1"/>
</dbReference>
<dbReference type="SMART" id="SM00065">
    <property type="entry name" value="GAF"/>
    <property type="match status" value="1"/>
</dbReference>
<sequence>MYAFVLPDLAAELPSAVRLQRLVQALREQFHCGAVGLLRLEDDCLRPVAASGLVHEALGRRFLVGQHPRLAAIMASREPTWFEPDSRLPDPYDGLLEDHAGEPLPVHDCMGISLYVEGQLWGALTLDALHAGTFGEAARRELQSYALLVEAAVRLTRLEQENRGLRLARSDVQGVSLPEEDSDILGHSQVIHQLLGELDIVADSELPVLLLGETGVGKELFARRLHRKSRRRNKPMVQVNCAALPESLAESELFGHIKGAFSGATADRRGRFEAANGGTLFLDEVGELPLSLQAKLLRTLQNGEIQRLGEDKPRHVDVRIIAATNRKLPDSIRDGHFRADLYHRLSVYPVPIPPLRERDNDVLLLAGHFLELNRARLGLRSVRLSPAAERALLGYAWPGNVRELEHVISRAALKLLSRGANRNEILTLEPEQLDLDSGASPAASAVTVPVQTAEGRLRPLRDSVDDCQRQAIQQALAASENNWANAARLLDLDPSNLHKLAKRLRMK</sequence>
<dbReference type="Gene3D" id="3.40.50.300">
    <property type="entry name" value="P-loop containing nucleotide triphosphate hydrolases"/>
    <property type="match status" value="1"/>
</dbReference>
<proteinExistence type="predicted"/>
<dbReference type="GO" id="GO:0005524">
    <property type="term" value="F:ATP binding"/>
    <property type="evidence" value="ECO:0007669"/>
    <property type="project" value="UniProtKB-KW"/>
</dbReference>
<dbReference type="InterPro" id="IPR025662">
    <property type="entry name" value="Sigma_54_int_dom_ATP-bd_1"/>
</dbReference>
<dbReference type="InterPro" id="IPR029016">
    <property type="entry name" value="GAF-like_dom_sf"/>
</dbReference>
<dbReference type="SMART" id="SM00382">
    <property type="entry name" value="AAA"/>
    <property type="match status" value="1"/>
</dbReference>
<evidence type="ECO:0000313" key="7">
    <source>
        <dbReference type="EMBL" id="SDO82181.1"/>
    </source>
</evidence>
<dbReference type="InterPro" id="IPR058031">
    <property type="entry name" value="AAA_lid_NorR"/>
</dbReference>
<evidence type="ECO:0000256" key="5">
    <source>
        <dbReference type="ARBA" id="ARBA00023163"/>
    </source>
</evidence>
<keyword evidence="1" id="KW-0547">Nucleotide-binding</keyword>
<dbReference type="AlphaFoldDB" id="A0A1H0MP63"/>
<evidence type="ECO:0000313" key="8">
    <source>
        <dbReference type="Proteomes" id="UP000242957"/>
    </source>
</evidence>
<dbReference type="NCBIfam" id="NF003451">
    <property type="entry name" value="PRK05022.1"/>
    <property type="match status" value="1"/>
</dbReference>
<evidence type="ECO:0000259" key="6">
    <source>
        <dbReference type="PROSITE" id="PS50045"/>
    </source>
</evidence>
<dbReference type="PROSITE" id="PS50045">
    <property type="entry name" value="SIGMA54_INTERACT_4"/>
    <property type="match status" value="1"/>
</dbReference>
<dbReference type="InterPro" id="IPR003593">
    <property type="entry name" value="AAA+_ATPase"/>
</dbReference>
<dbReference type="Gene3D" id="3.30.450.40">
    <property type="match status" value="1"/>
</dbReference>
<dbReference type="PROSITE" id="PS00688">
    <property type="entry name" value="SIGMA54_INTERACT_3"/>
    <property type="match status" value="1"/>
</dbReference>
<dbReference type="InterPro" id="IPR002078">
    <property type="entry name" value="Sigma_54_int"/>
</dbReference>
<protein>
    <submittedName>
        <fullName evidence="7">Anaerobic nitric oxide reductase transcription regulator</fullName>
    </submittedName>
</protein>
<dbReference type="InterPro" id="IPR003018">
    <property type="entry name" value="GAF"/>
</dbReference>
<dbReference type="CDD" id="cd00009">
    <property type="entry name" value="AAA"/>
    <property type="match status" value="1"/>
</dbReference>
<evidence type="ECO:0000256" key="1">
    <source>
        <dbReference type="ARBA" id="ARBA00022741"/>
    </source>
</evidence>
<dbReference type="SUPFAM" id="SSF52540">
    <property type="entry name" value="P-loop containing nucleoside triphosphate hydrolases"/>
    <property type="match status" value="1"/>
</dbReference>
<reference evidence="8" key="1">
    <citation type="submission" date="2016-10" db="EMBL/GenBank/DDBJ databases">
        <authorList>
            <person name="Varghese N."/>
            <person name="Submissions S."/>
        </authorList>
    </citation>
    <scope>NUCLEOTIDE SEQUENCE [LARGE SCALE GENOMIC DNA]</scope>
    <source>
        <strain evidence="8">JCM 21621</strain>
    </source>
</reference>
<feature type="domain" description="Sigma-54 factor interaction" evidence="6">
    <location>
        <begin position="184"/>
        <end position="413"/>
    </location>
</feature>
<dbReference type="STRING" id="198616.SAMN05216193_11681"/>
<evidence type="ECO:0000256" key="3">
    <source>
        <dbReference type="ARBA" id="ARBA00023015"/>
    </source>
</evidence>
<keyword evidence="3" id="KW-0805">Transcription regulation</keyword>
<dbReference type="InterPro" id="IPR009057">
    <property type="entry name" value="Homeodomain-like_sf"/>
</dbReference>
<dbReference type="Gene3D" id="1.10.8.60">
    <property type="match status" value="1"/>
</dbReference>
<dbReference type="PROSITE" id="PS00676">
    <property type="entry name" value="SIGMA54_INTERACT_2"/>
    <property type="match status" value="1"/>
</dbReference>
<dbReference type="GO" id="GO:0006355">
    <property type="term" value="P:regulation of DNA-templated transcription"/>
    <property type="evidence" value="ECO:0007669"/>
    <property type="project" value="InterPro"/>
</dbReference>
<dbReference type="RefSeq" id="WP_084313503.1">
    <property type="nucleotide sequence ID" value="NZ_FNIJ01000016.1"/>
</dbReference>
<keyword evidence="8" id="KW-1185">Reference proteome</keyword>
<dbReference type="SUPFAM" id="SSF46689">
    <property type="entry name" value="Homeodomain-like"/>
    <property type="match status" value="1"/>
</dbReference>
<gene>
    <name evidence="7" type="ORF">SAMN05216193_11681</name>
</gene>
<dbReference type="OrthoDB" id="9804019at2"/>
<dbReference type="FunFam" id="3.40.50.300:FF:000006">
    <property type="entry name" value="DNA-binding transcriptional regulator NtrC"/>
    <property type="match status" value="1"/>
</dbReference>
<keyword evidence="4" id="KW-0238">DNA-binding</keyword>
<dbReference type="PANTHER" id="PTHR32071">
    <property type="entry name" value="TRANSCRIPTIONAL REGULATORY PROTEIN"/>
    <property type="match status" value="1"/>
</dbReference>
<dbReference type="PROSITE" id="PS00675">
    <property type="entry name" value="SIGMA54_INTERACT_1"/>
    <property type="match status" value="1"/>
</dbReference>
<dbReference type="InterPro" id="IPR025944">
    <property type="entry name" value="Sigma_54_int_dom_CS"/>
</dbReference>
<keyword evidence="5" id="KW-0804">Transcription</keyword>
<dbReference type="Gene3D" id="1.10.10.60">
    <property type="entry name" value="Homeodomain-like"/>
    <property type="match status" value="1"/>
</dbReference>
<evidence type="ECO:0000256" key="2">
    <source>
        <dbReference type="ARBA" id="ARBA00022840"/>
    </source>
</evidence>
<organism evidence="7 8">
    <name type="scientific">Pseudomonas jinjuensis</name>
    <dbReference type="NCBI Taxonomy" id="198616"/>
    <lineage>
        <taxon>Bacteria</taxon>
        <taxon>Pseudomonadati</taxon>
        <taxon>Pseudomonadota</taxon>
        <taxon>Gammaproteobacteria</taxon>
        <taxon>Pseudomonadales</taxon>
        <taxon>Pseudomonadaceae</taxon>
        <taxon>Pseudomonas</taxon>
    </lineage>
</organism>
<name>A0A1H0MP63_9PSED</name>
<accession>A0A1H0MP63</accession>
<dbReference type="InterPro" id="IPR027417">
    <property type="entry name" value="P-loop_NTPase"/>
</dbReference>
<dbReference type="GO" id="GO:0043565">
    <property type="term" value="F:sequence-specific DNA binding"/>
    <property type="evidence" value="ECO:0007669"/>
    <property type="project" value="InterPro"/>
</dbReference>
<dbReference type="Pfam" id="PF00158">
    <property type="entry name" value="Sigma54_activat"/>
    <property type="match status" value="1"/>
</dbReference>
<evidence type="ECO:0000256" key="4">
    <source>
        <dbReference type="ARBA" id="ARBA00023125"/>
    </source>
</evidence>